<comment type="similarity">
    <text evidence="1">Belongs to the DNA repair enzymes AP/ExoA family.</text>
</comment>
<evidence type="ECO:0000256" key="7">
    <source>
        <dbReference type="PIRSR" id="PIRSR604808-3"/>
    </source>
</evidence>
<evidence type="ECO:0000256" key="4">
    <source>
        <dbReference type="ARBA" id="ARBA00022842"/>
    </source>
</evidence>
<dbReference type="GO" id="GO:0008311">
    <property type="term" value="F:double-stranded DNA 3'-5' DNA exonuclease activity"/>
    <property type="evidence" value="ECO:0007669"/>
    <property type="project" value="UniProtKB-EC"/>
</dbReference>
<gene>
    <name evidence="10" type="primary">xth</name>
    <name evidence="10" type="ORF">JL106_10190</name>
</gene>
<comment type="caution">
    <text evidence="10">The sequence shown here is derived from an EMBL/GenBank/DDBJ whole genome shotgun (WGS) entry which is preliminary data.</text>
</comment>
<evidence type="ECO:0000256" key="2">
    <source>
        <dbReference type="ARBA" id="ARBA00022723"/>
    </source>
</evidence>
<feature type="domain" description="Endonuclease/exonuclease/phosphatase" evidence="9">
    <location>
        <begin position="50"/>
        <end position="314"/>
    </location>
</feature>
<feature type="binding site" evidence="6">
    <location>
        <position position="52"/>
    </location>
    <ligand>
        <name>Mg(2+)</name>
        <dbReference type="ChEBI" id="CHEBI:18420"/>
        <label>1</label>
    </ligand>
</feature>
<feature type="binding site" evidence="6">
    <location>
        <position position="80"/>
    </location>
    <ligand>
        <name>Mg(2+)</name>
        <dbReference type="ChEBI" id="CHEBI:18420"/>
        <label>1</label>
    </ligand>
</feature>
<proteinExistence type="inferred from homology"/>
<sequence length="323" mass="34358">MTPPAADAPAGPDPAGPDPPGPGCAGPDWAGPGGTDPFGPPDPTRLRVAAYNVNGIRAAIRRGLLGWAARRRPDVLCLQEVRAGADLVPDELLAANGPFAGYSFSYHPGDAAGRNGVAVLSRDAVHAVRLGFGLTERDKRPDGSDDFDAQGRYLEVDLPDLTVASLYLPKGAADGEKYESKMRFAAQLSEAVAASVARARSQGREYLLCGDFNIAPAEIDLKAWKTNRRSPGFLPAERAWIGALTTTGGLVDVVRALHPDGPGPYSWWSWRGKAFDNDSGWRIDHQLATPGLAGRAVVAGVDREPSYDARVSDHSAVVVDYRR</sequence>
<dbReference type="GO" id="GO:0006281">
    <property type="term" value="P:DNA repair"/>
    <property type="evidence" value="ECO:0007669"/>
    <property type="project" value="InterPro"/>
</dbReference>
<dbReference type="Pfam" id="PF03372">
    <property type="entry name" value="Exo_endo_phos"/>
    <property type="match status" value="1"/>
</dbReference>
<feature type="binding site" evidence="6">
    <location>
        <position position="313"/>
    </location>
    <ligand>
        <name>Mg(2+)</name>
        <dbReference type="ChEBI" id="CHEBI:18420"/>
        <label>1</label>
    </ligand>
</feature>
<evidence type="ECO:0000259" key="9">
    <source>
        <dbReference type="Pfam" id="PF03372"/>
    </source>
</evidence>
<dbReference type="Gene3D" id="3.60.10.10">
    <property type="entry name" value="Endonuclease/exonuclease/phosphatase"/>
    <property type="match status" value="1"/>
</dbReference>
<dbReference type="GO" id="GO:0046872">
    <property type="term" value="F:metal ion binding"/>
    <property type="evidence" value="ECO:0007669"/>
    <property type="project" value="UniProtKB-KW"/>
</dbReference>
<name>A0A938YFX0_9ACTN</name>
<evidence type="ECO:0000313" key="11">
    <source>
        <dbReference type="Proteomes" id="UP000663792"/>
    </source>
</evidence>
<keyword evidence="6" id="KW-0464">Manganese</keyword>
<feature type="site" description="Important for catalytic activity" evidence="7">
    <location>
        <position position="284"/>
    </location>
</feature>
<feature type="compositionally biased region" description="Pro residues" evidence="8">
    <location>
        <begin position="11"/>
        <end position="22"/>
    </location>
</feature>
<organism evidence="10 11">
    <name type="scientific">Nakamurella leprariae</name>
    <dbReference type="NCBI Taxonomy" id="2803911"/>
    <lineage>
        <taxon>Bacteria</taxon>
        <taxon>Bacillati</taxon>
        <taxon>Actinomycetota</taxon>
        <taxon>Actinomycetes</taxon>
        <taxon>Nakamurellales</taxon>
        <taxon>Nakamurellaceae</taxon>
        <taxon>Nakamurella</taxon>
    </lineage>
</organism>
<dbReference type="AlphaFoldDB" id="A0A938YFX0"/>
<evidence type="ECO:0000256" key="3">
    <source>
        <dbReference type="ARBA" id="ARBA00022801"/>
    </source>
</evidence>
<keyword evidence="3 10" id="KW-0378">Hydrolase</keyword>
<feature type="compositionally biased region" description="Low complexity" evidence="8">
    <location>
        <begin position="1"/>
        <end position="10"/>
    </location>
</feature>
<feature type="active site" description="Proton acceptor" evidence="5">
    <location>
        <position position="314"/>
    </location>
</feature>
<feature type="region of interest" description="Disordered" evidence="8">
    <location>
        <begin position="1"/>
        <end position="43"/>
    </location>
</feature>
<evidence type="ECO:0000256" key="5">
    <source>
        <dbReference type="PIRSR" id="PIRSR604808-1"/>
    </source>
</evidence>
<feature type="binding site" evidence="6">
    <location>
        <position position="211"/>
    </location>
    <ligand>
        <name>Mg(2+)</name>
        <dbReference type="ChEBI" id="CHEBI:18420"/>
        <label>1</label>
    </ligand>
</feature>
<feature type="active site" description="Proton donor/acceptor" evidence="5">
    <location>
        <position position="211"/>
    </location>
</feature>
<reference evidence="10" key="1">
    <citation type="submission" date="2021-01" db="EMBL/GenBank/DDBJ databases">
        <title>YIM 132084 draft genome.</title>
        <authorList>
            <person name="An D."/>
        </authorList>
    </citation>
    <scope>NUCLEOTIDE SEQUENCE</scope>
    <source>
        <strain evidence="10">YIM 132084</strain>
    </source>
</reference>
<dbReference type="SUPFAM" id="SSF56219">
    <property type="entry name" value="DNase I-like"/>
    <property type="match status" value="1"/>
</dbReference>
<keyword evidence="11" id="KW-1185">Reference proteome</keyword>
<dbReference type="EC" id="3.1.11.2" evidence="10"/>
<evidence type="ECO:0000256" key="8">
    <source>
        <dbReference type="SAM" id="MobiDB-lite"/>
    </source>
</evidence>
<evidence type="ECO:0000256" key="1">
    <source>
        <dbReference type="ARBA" id="ARBA00007092"/>
    </source>
</evidence>
<keyword evidence="4 6" id="KW-0460">Magnesium</keyword>
<keyword evidence="2 6" id="KW-0479">Metal-binding</keyword>
<feature type="active site" evidence="5">
    <location>
        <position position="167"/>
    </location>
</feature>
<feature type="site" description="Transition state stabilizer" evidence="7">
    <location>
        <position position="213"/>
    </location>
</feature>
<dbReference type="PANTHER" id="PTHR43250:SF2">
    <property type="entry name" value="EXODEOXYRIBONUCLEASE III"/>
    <property type="match status" value="1"/>
</dbReference>
<dbReference type="PROSITE" id="PS51435">
    <property type="entry name" value="AP_NUCLEASE_F1_4"/>
    <property type="match status" value="1"/>
</dbReference>
<evidence type="ECO:0000313" key="10">
    <source>
        <dbReference type="EMBL" id="MBM9467647.1"/>
    </source>
</evidence>
<feature type="binding site" evidence="6">
    <location>
        <position position="314"/>
    </location>
    <ligand>
        <name>Mg(2+)</name>
        <dbReference type="ChEBI" id="CHEBI:18420"/>
        <label>1</label>
    </ligand>
</feature>
<feature type="binding site" evidence="6">
    <location>
        <position position="213"/>
    </location>
    <ligand>
        <name>Mg(2+)</name>
        <dbReference type="ChEBI" id="CHEBI:18420"/>
        <label>1</label>
    </ligand>
</feature>
<dbReference type="Proteomes" id="UP000663792">
    <property type="component" value="Unassembled WGS sequence"/>
</dbReference>
<dbReference type="InterPro" id="IPR004808">
    <property type="entry name" value="AP_endonuc_1"/>
</dbReference>
<feature type="site" description="Interaction with DNA substrate" evidence="7">
    <location>
        <position position="314"/>
    </location>
</feature>
<dbReference type="InterPro" id="IPR036691">
    <property type="entry name" value="Endo/exonu/phosph_ase_sf"/>
</dbReference>
<dbReference type="PANTHER" id="PTHR43250">
    <property type="entry name" value="EXODEOXYRIBONUCLEASE III"/>
    <property type="match status" value="1"/>
</dbReference>
<protein>
    <submittedName>
        <fullName evidence="10">Exodeoxyribonuclease III</fullName>
        <ecNumber evidence="10">3.1.11.2</ecNumber>
    </submittedName>
</protein>
<evidence type="ECO:0000256" key="6">
    <source>
        <dbReference type="PIRSR" id="PIRSR604808-2"/>
    </source>
</evidence>
<dbReference type="InterPro" id="IPR005135">
    <property type="entry name" value="Endo/exonuclease/phosphatase"/>
</dbReference>
<accession>A0A938YFX0</accession>
<dbReference type="EMBL" id="JAERWK010000012">
    <property type="protein sequence ID" value="MBM9467647.1"/>
    <property type="molecule type" value="Genomic_DNA"/>
</dbReference>
<comment type="cofactor">
    <cofactor evidence="6">
        <name>Mg(2+)</name>
        <dbReference type="ChEBI" id="CHEBI:18420"/>
    </cofactor>
    <cofactor evidence="6">
        <name>Mn(2+)</name>
        <dbReference type="ChEBI" id="CHEBI:29035"/>
    </cofactor>
    <text evidence="6">Probably binds two magnesium or manganese ions per subunit.</text>
</comment>
<dbReference type="NCBIfam" id="TIGR00195">
    <property type="entry name" value="exoDNase_III"/>
    <property type="match status" value="1"/>
</dbReference>
<dbReference type="InterPro" id="IPR037493">
    <property type="entry name" value="ExoIII-like"/>
</dbReference>
<dbReference type="NCBIfam" id="TIGR00633">
    <property type="entry name" value="xth"/>
    <property type="match status" value="1"/>
</dbReference>